<reference evidence="3" key="2">
    <citation type="submission" date="2025-08" db="UniProtKB">
        <authorList>
            <consortium name="RefSeq"/>
        </authorList>
    </citation>
    <scope>IDENTIFICATION</scope>
    <source>
        <tissue evidence="3">Leaf</tissue>
    </source>
</reference>
<organism evidence="2 3">
    <name type="scientific">Spinacia oleracea</name>
    <name type="common">Spinach</name>
    <dbReference type="NCBI Taxonomy" id="3562"/>
    <lineage>
        <taxon>Eukaryota</taxon>
        <taxon>Viridiplantae</taxon>
        <taxon>Streptophyta</taxon>
        <taxon>Embryophyta</taxon>
        <taxon>Tracheophyta</taxon>
        <taxon>Spermatophyta</taxon>
        <taxon>Magnoliopsida</taxon>
        <taxon>eudicotyledons</taxon>
        <taxon>Gunneridae</taxon>
        <taxon>Pentapetalae</taxon>
        <taxon>Caryophyllales</taxon>
        <taxon>Chenopodiaceae</taxon>
        <taxon>Chenopodioideae</taxon>
        <taxon>Anserineae</taxon>
        <taxon>Spinacia</taxon>
    </lineage>
</organism>
<dbReference type="Proteomes" id="UP000813463">
    <property type="component" value="Chromosome 1"/>
</dbReference>
<name>A0A9R0I7K4_SPIOL</name>
<evidence type="ECO:0000313" key="3">
    <source>
        <dbReference type="RefSeq" id="XP_021843963.1"/>
    </source>
</evidence>
<keyword evidence="1" id="KW-1133">Transmembrane helix</keyword>
<protein>
    <recommendedName>
        <fullName evidence="4">ABC transmembrane type-1 domain-containing protein</fullName>
    </recommendedName>
</protein>
<gene>
    <name evidence="3" type="primary">LOC110783887</name>
</gene>
<evidence type="ECO:0008006" key="4">
    <source>
        <dbReference type="Google" id="ProtNLM"/>
    </source>
</evidence>
<dbReference type="InterPro" id="IPR021924">
    <property type="entry name" value="DUF3537"/>
</dbReference>
<feature type="transmembrane region" description="Helical" evidence="1">
    <location>
        <begin position="219"/>
        <end position="243"/>
    </location>
</feature>
<dbReference type="PANTHER" id="PTHR31963:SF4">
    <property type="entry name" value="GUSTATORY RECEPTOR"/>
    <property type="match status" value="1"/>
</dbReference>
<dbReference type="AlphaFoldDB" id="A0A9R0I7K4"/>
<keyword evidence="1" id="KW-0472">Membrane</keyword>
<evidence type="ECO:0000313" key="2">
    <source>
        <dbReference type="Proteomes" id="UP000813463"/>
    </source>
</evidence>
<feature type="transmembrane region" description="Helical" evidence="1">
    <location>
        <begin position="450"/>
        <end position="471"/>
    </location>
</feature>
<reference evidence="2" key="1">
    <citation type="journal article" date="2021" name="Nat. Commun.">
        <title>Genomic analyses provide insights into spinach domestication and the genetic basis of agronomic traits.</title>
        <authorList>
            <person name="Cai X."/>
            <person name="Sun X."/>
            <person name="Xu C."/>
            <person name="Sun H."/>
            <person name="Wang X."/>
            <person name="Ge C."/>
            <person name="Zhang Z."/>
            <person name="Wang Q."/>
            <person name="Fei Z."/>
            <person name="Jiao C."/>
            <person name="Wang Q."/>
        </authorList>
    </citation>
    <scope>NUCLEOTIDE SEQUENCE [LARGE SCALE GENOMIC DNA]</scope>
    <source>
        <strain evidence="2">cv. Varoflay</strain>
    </source>
</reference>
<keyword evidence="1" id="KW-0812">Transmembrane</keyword>
<proteinExistence type="predicted"/>
<feature type="transmembrane region" description="Helical" evidence="1">
    <location>
        <begin position="127"/>
        <end position="147"/>
    </location>
</feature>
<feature type="transmembrane region" description="Helical" evidence="1">
    <location>
        <begin position="288"/>
        <end position="313"/>
    </location>
</feature>
<dbReference type="OrthoDB" id="1895543at2759"/>
<dbReference type="PANTHER" id="PTHR31963">
    <property type="entry name" value="RAS GUANINE NUCLEOTIDE EXCHANGE FACTOR K"/>
    <property type="match status" value="1"/>
</dbReference>
<dbReference type="KEGG" id="soe:110783887"/>
<sequence length="473" mass="53502">MMNSIMKISYSQILNIKNNVGFPPQNHLSNDQCSHEFEGITIDELPHIPLLLQKSSARSNTSMHDELRHFRRCLKWCALDLSSSFGKNISYLTFVILAIIIPILTSISTEIPSSSSSSEKPLSFNKLVQLPESGLAFIGFLTLYRFFKEYGLRQLLFLDGLNNDSLDVQLGYKFQVDKAFRKLAYILLPSFLVEFVHKILFLSTVVVSFPVVGVFRMNSIMFILGLISWVYRTGVFLLVCVLFRLTCELQILRLEGLRHMFECGSEPSAIFLEHRRIRDQFYVTSRRFWFFIVGCLVTITVSQLGALLMVLAYKSQKNFLNSGDLVVCSAKQLSGFFLCLMGAARITHRAQGIVSVATRWHMLITSCCRECDGTNLSKDETPPITDTSPTPNNGSLNQRLDDFDQCSLEDAVVKGSRDTHSFQTRQALVAYLQHNNGGITLFGFALDRGMLHTLFAFEFSLVLWILSKAIVLS</sequence>
<dbReference type="GeneID" id="110783887"/>
<evidence type="ECO:0000256" key="1">
    <source>
        <dbReference type="SAM" id="Phobius"/>
    </source>
</evidence>
<feature type="transmembrane region" description="Helical" evidence="1">
    <location>
        <begin position="89"/>
        <end position="107"/>
    </location>
</feature>
<feature type="transmembrane region" description="Helical" evidence="1">
    <location>
        <begin position="183"/>
        <end position="207"/>
    </location>
</feature>
<keyword evidence="2" id="KW-1185">Reference proteome</keyword>
<dbReference type="RefSeq" id="XP_021843963.1">
    <property type="nucleotide sequence ID" value="XM_021988271.2"/>
</dbReference>
<accession>A0A9R0I7K4</accession>
<dbReference type="Pfam" id="PF12056">
    <property type="entry name" value="DUF3537"/>
    <property type="match status" value="1"/>
</dbReference>